<sequence>MHRHIKGGGSLCTYAKMTLIIMGGWISLTDIPPCQAKSRAMREAAEWRRLQGISKEGDDELLAEVEVKALPTWDEWMTTLPRERKGKGEHGKDVQGLQGSMEMHEDHGDIDKHVPSTKKMSFDPLKMPISPMTRARAKRFKDALMGLVRTHLIDMKTIEVQLMSFDYDLSKKIPINYKFTTLLAIDSTWPD</sequence>
<reference evidence="1 2" key="1">
    <citation type="submission" date="2013-09" db="EMBL/GenBank/DDBJ databases">
        <title>Corchorus capsularis genome sequencing.</title>
        <authorList>
            <person name="Alam M."/>
            <person name="Haque M.S."/>
            <person name="Islam M.S."/>
            <person name="Emdad E.M."/>
            <person name="Islam M.M."/>
            <person name="Ahmed B."/>
            <person name="Halim A."/>
            <person name="Hossen Q.M.M."/>
            <person name="Hossain M.Z."/>
            <person name="Ahmed R."/>
            <person name="Khan M.M."/>
            <person name="Islam R."/>
            <person name="Rashid M.M."/>
            <person name="Khan S.A."/>
            <person name="Rahman M.S."/>
            <person name="Alam M."/>
        </authorList>
    </citation>
    <scope>NUCLEOTIDE SEQUENCE [LARGE SCALE GENOMIC DNA]</scope>
    <source>
        <strain evidence="2">cv. CVL-1</strain>
        <tissue evidence="1">Whole seedling</tissue>
    </source>
</reference>
<dbReference type="OrthoDB" id="912587at2759"/>
<dbReference type="STRING" id="210143.A0A1R3G8U3"/>
<evidence type="ECO:0000313" key="2">
    <source>
        <dbReference type="Proteomes" id="UP000188268"/>
    </source>
</evidence>
<organism evidence="1 2">
    <name type="scientific">Corchorus capsularis</name>
    <name type="common">Jute</name>
    <dbReference type="NCBI Taxonomy" id="210143"/>
    <lineage>
        <taxon>Eukaryota</taxon>
        <taxon>Viridiplantae</taxon>
        <taxon>Streptophyta</taxon>
        <taxon>Embryophyta</taxon>
        <taxon>Tracheophyta</taxon>
        <taxon>Spermatophyta</taxon>
        <taxon>Magnoliopsida</taxon>
        <taxon>eudicotyledons</taxon>
        <taxon>Gunneridae</taxon>
        <taxon>Pentapetalae</taxon>
        <taxon>rosids</taxon>
        <taxon>malvids</taxon>
        <taxon>Malvales</taxon>
        <taxon>Malvaceae</taxon>
        <taxon>Grewioideae</taxon>
        <taxon>Apeibeae</taxon>
        <taxon>Corchorus</taxon>
    </lineage>
</organism>
<name>A0A1R3G8U3_COCAP</name>
<dbReference type="PANTHER" id="PTHR47422:SF1">
    <property type="entry name" value="DNAJ HEAT SHOCK N-TERMINAL DOMAIN-CONTAINING PROTEIN"/>
    <property type="match status" value="1"/>
</dbReference>
<dbReference type="Proteomes" id="UP000188268">
    <property type="component" value="Unassembled WGS sequence"/>
</dbReference>
<accession>A0A1R3G8U3</accession>
<dbReference type="EMBL" id="AWWV01014956">
    <property type="protein sequence ID" value="OMO54515.1"/>
    <property type="molecule type" value="Genomic_DNA"/>
</dbReference>
<protein>
    <submittedName>
        <fullName evidence="1">Uncharacterized protein</fullName>
    </submittedName>
</protein>
<comment type="caution">
    <text evidence="1">The sequence shown here is derived from an EMBL/GenBank/DDBJ whole genome shotgun (WGS) entry which is preliminary data.</text>
</comment>
<dbReference type="AlphaFoldDB" id="A0A1R3G8U3"/>
<evidence type="ECO:0000313" key="1">
    <source>
        <dbReference type="EMBL" id="OMO54515.1"/>
    </source>
</evidence>
<gene>
    <name evidence="1" type="ORF">CCACVL1_27756</name>
</gene>
<dbReference type="Gramene" id="OMO54515">
    <property type="protein sequence ID" value="OMO54515"/>
    <property type="gene ID" value="CCACVL1_27756"/>
</dbReference>
<proteinExistence type="predicted"/>
<keyword evidence="2" id="KW-1185">Reference proteome</keyword>
<dbReference type="PANTHER" id="PTHR47422">
    <property type="entry name" value="DNAJ HEAT SHOCK N-TERMINAL DOMAIN-CONTAINING PROTEIN"/>
    <property type="match status" value="1"/>
</dbReference>